<dbReference type="InterPro" id="IPR055746">
    <property type="entry name" value="DUF7322"/>
</dbReference>
<keyword evidence="2" id="KW-0812">Transmembrane</keyword>
<dbReference type="EMBL" id="ASGZ01000029">
    <property type="protein sequence ID" value="ESP88391.1"/>
    <property type="molecule type" value="Genomic_DNA"/>
</dbReference>
<dbReference type="RefSeq" id="WP_023394528.1">
    <property type="nucleotide sequence ID" value="NZ_ASGZ01000029.1"/>
</dbReference>
<proteinExistence type="predicted"/>
<evidence type="ECO:0000259" key="3">
    <source>
        <dbReference type="Pfam" id="PF24008"/>
    </source>
</evidence>
<dbReference type="eggNOG" id="arCOG06289">
    <property type="taxonomic scope" value="Archaea"/>
</dbReference>
<protein>
    <recommendedName>
        <fullName evidence="3">DUF7322 domain-containing protein</fullName>
    </recommendedName>
</protein>
<dbReference type="Pfam" id="PF24008">
    <property type="entry name" value="DUF7322"/>
    <property type="match status" value="1"/>
</dbReference>
<feature type="region of interest" description="Disordered" evidence="1">
    <location>
        <begin position="1"/>
        <end position="58"/>
    </location>
</feature>
<dbReference type="AlphaFoldDB" id="V4GTH0"/>
<evidence type="ECO:0000313" key="5">
    <source>
        <dbReference type="Proteomes" id="UP000017840"/>
    </source>
</evidence>
<accession>V4GTH0</accession>
<keyword evidence="2" id="KW-0472">Membrane</keyword>
<dbReference type="STRING" id="1324957.K933_09717"/>
<keyword evidence="5" id="KW-1185">Reference proteome</keyword>
<sequence length="149" mass="15350">MLDEDREGSGSAADPVEASVDAETPENTVDVPEVDVPEVDGPSVPDPADGLADPSSVDSTVSGPFVTAVVYANVALFGVSLGAMLLGFRGQWRWGGAAVLVGLFAAVRTYQTYRSFEAGRADRDAGESEAPDSAEEAADADDARAAEVD</sequence>
<feature type="region of interest" description="Disordered" evidence="1">
    <location>
        <begin position="118"/>
        <end position="149"/>
    </location>
</feature>
<feature type="transmembrane region" description="Helical" evidence="2">
    <location>
        <begin position="65"/>
        <end position="86"/>
    </location>
</feature>
<evidence type="ECO:0000313" key="4">
    <source>
        <dbReference type="EMBL" id="ESP88391.1"/>
    </source>
</evidence>
<feature type="domain" description="DUF7322" evidence="3">
    <location>
        <begin position="55"/>
        <end position="115"/>
    </location>
</feature>
<keyword evidence="2" id="KW-1133">Transmembrane helix</keyword>
<organism evidence="4 5">
    <name type="scientific">Candidatus Halobonum tyrrellensis G22</name>
    <dbReference type="NCBI Taxonomy" id="1324957"/>
    <lineage>
        <taxon>Archaea</taxon>
        <taxon>Methanobacteriati</taxon>
        <taxon>Methanobacteriota</taxon>
        <taxon>Stenosarchaea group</taxon>
        <taxon>Halobacteria</taxon>
        <taxon>Halobacteriales</taxon>
        <taxon>Haloferacaceae</taxon>
        <taxon>Candidatus Halobonum</taxon>
    </lineage>
</organism>
<evidence type="ECO:0000256" key="2">
    <source>
        <dbReference type="SAM" id="Phobius"/>
    </source>
</evidence>
<comment type="caution">
    <text evidence="4">The sequence shown here is derived from an EMBL/GenBank/DDBJ whole genome shotgun (WGS) entry which is preliminary data.</text>
</comment>
<reference evidence="4 5" key="1">
    <citation type="journal article" date="2013" name="Genome Announc.">
        <title>Draft Genome Sequence of 'Candidatus Halobonum tyrrellensis' Strain G22, Isolated from the Hypersaline Waters of Lake Tyrrell, Australia.</title>
        <authorList>
            <person name="Ugalde J.A."/>
            <person name="Narasingarao P."/>
            <person name="Kuo S."/>
            <person name="Podell S."/>
            <person name="Allen E.E."/>
        </authorList>
    </citation>
    <scope>NUCLEOTIDE SEQUENCE [LARGE SCALE GENOMIC DNA]</scope>
    <source>
        <strain evidence="4 5">G22</strain>
    </source>
</reference>
<name>V4GTH0_9EURY</name>
<dbReference type="Proteomes" id="UP000017840">
    <property type="component" value="Unassembled WGS sequence"/>
</dbReference>
<evidence type="ECO:0000256" key="1">
    <source>
        <dbReference type="SAM" id="MobiDB-lite"/>
    </source>
</evidence>
<gene>
    <name evidence="4" type="ORF">K933_09717</name>
</gene>
<feature type="compositionally biased region" description="Acidic residues" evidence="1">
    <location>
        <begin position="127"/>
        <end position="140"/>
    </location>
</feature>